<accession>A0A124BXX5</accession>
<feature type="region of interest" description="Disordered" evidence="10">
    <location>
        <begin position="658"/>
        <end position="677"/>
    </location>
</feature>
<feature type="transmembrane region" description="Helical" evidence="11">
    <location>
        <begin position="748"/>
        <end position="766"/>
    </location>
</feature>
<evidence type="ECO:0000259" key="13">
    <source>
        <dbReference type="Pfam" id="PF20684"/>
    </source>
</evidence>
<keyword evidence="5 9" id="KW-0406">Ion transport</keyword>
<comment type="similarity">
    <text evidence="9">Belongs to the two pore domain potassium channel (TC 1.A.1.8) family.</text>
</comment>
<feature type="transmembrane region" description="Helical" evidence="11">
    <location>
        <begin position="720"/>
        <end position="742"/>
    </location>
</feature>
<feature type="transmembrane region" description="Helical" evidence="11">
    <location>
        <begin position="218"/>
        <end position="241"/>
    </location>
</feature>
<feature type="region of interest" description="Disordered" evidence="10">
    <location>
        <begin position="288"/>
        <end position="323"/>
    </location>
</feature>
<feature type="transmembrane region" description="Helical" evidence="11">
    <location>
        <begin position="137"/>
        <end position="160"/>
    </location>
</feature>
<dbReference type="SUPFAM" id="SSF81324">
    <property type="entry name" value="Voltage-gated potassium channels"/>
    <property type="match status" value="2"/>
</dbReference>
<dbReference type="Gene3D" id="1.10.287.70">
    <property type="match status" value="2"/>
</dbReference>
<dbReference type="VEuPathDB" id="FungiDB:ASPNIDRAFT2_1161745"/>
<feature type="transmembrane region" description="Helical" evidence="11">
    <location>
        <begin position="180"/>
        <end position="206"/>
    </location>
</feature>
<evidence type="ECO:0000256" key="3">
    <source>
        <dbReference type="ARBA" id="ARBA00022692"/>
    </source>
</evidence>
<dbReference type="Pfam" id="PF20684">
    <property type="entry name" value="Fung_rhodopsin"/>
    <property type="match status" value="1"/>
</dbReference>
<evidence type="ECO:0000256" key="6">
    <source>
        <dbReference type="ARBA" id="ARBA00023136"/>
    </source>
</evidence>
<dbReference type="EMBL" id="BCMY01000010">
    <property type="protein sequence ID" value="GAQ43763.1"/>
    <property type="molecule type" value="Genomic_DNA"/>
</dbReference>
<dbReference type="VEuPathDB" id="FungiDB:M747DRAFT_291410"/>
<feature type="transmembrane region" description="Helical" evidence="11">
    <location>
        <begin position="261"/>
        <end position="280"/>
    </location>
</feature>
<dbReference type="InterPro" id="IPR052337">
    <property type="entry name" value="SAT4-like"/>
</dbReference>
<reference evidence="15" key="1">
    <citation type="journal article" date="2016" name="Genome Announc.">
        <title>Draft genome sequence of Aspergillus niger strain An76.</title>
        <authorList>
            <person name="Gong W."/>
            <person name="Cheng Z."/>
            <person name="Zhang H."/>
            <person name="Liu L."/>
            <person name="Gao P."/>
            <person name="Wang L."/>
        </authorList>
    </citation>
    <scope>NUCLEOTIDE SEQUENCE [LARGE SCALE GENOMIC DNA]</scope>
    <source>
        <strain evidence="15">An76</strain>
    </source>
</reference>
<evidence type="ECO:0000256" key="8">
    <source>
        <dbReference type="ARBA" id="ARBA00038359"/>
    </source>
</evidence>
<dbReference type="VEuPathDB" id="FungiDB:ASPNIDRAFT2_1114925"/>
<dbReference type="Pfam" id="PF07885">
    <property type="entry name" value="Ion_trans_2"/>
    <property type="match status" value="2"/>
</dbReference>
<comment type="subcellular location">
    <subcellularLocation>
        <location evidence="1">Membrane</location>
        <topology evidence="1">Multi-pass membrane protein</topology>
    </subcellularLocation>
</comment>
<dbReference type="AlphaFoldDB" id="A0A124BXX5"/>
<feature type="transmembrane region" description="Helical" evidence="11">
    <location>
        <begin position="103"/>
        <end position="125"/>
    </location>
</feature>
<dbReference type="GO" id="GO:0016020">
    <property type="term" value="C:membrane"/>
    <property type="evidence" value="ECO:0007669"/>
    <property type="project" value="UniProtKB-SubCell"/>
</dbReference>
<keyword evidence="6 11" id="KW-0472">Membrane</keyword>
<feature type="transmembrane region" description="Helical" evidence="11">
    <location>
        <begin position="27"/>
        <end position="51"/>
    </location>
</feature>
<name>A0A124BXX5_ASPNG</name>
<dbReference type="VEuPathDB" id="FungiDB:M747DRAFT_287652"/>
<sequence>MLAELLGRDDTGTTDKHVDRSVQKWNLATQILCITTMTIFFALRCFTRLVIMDGFRREDWTCLGAWFLGVCYSIIALIMGHFGGGVHYADVPVSHRIPFEKTVYVTMVMYGPTAYLTKLSLLWIIARVFSPYRKTVIFIYVFLGIMLAYYIPAVIVKIRICDPIAKFWAPDTPGSCLDQTSIILADAVVSVVSDMAILILPLPLTVGLQLPLKKKLRVMVVLGAGGLACASSIVRLILIILTGQSQDGTLAFMRINMFGNAEITIGVICACLPALSALISRTHREYTSNKYSSHKNTQTSQYELSKVKNSRPSRADRGKNQMTLTEVGSDQDILIPNAQEAPRIETTVRGDSERQGTETMGIMRTVDVSTTVTSRPAEDDGPQDWWIASTAIPLIAATTAPLANLMSIVALVMPWKSKLLGGTASSGAPAQELISDPRWCIALNATSLACGIAGNVFLLFNFTRTLRYIIALPASIILWCLATSILIGITVATNIYDGPISPDQTYSQAYWSAVIAAALYFFLTVILMINMLGYVLGHYPQYFALTDGQRTLILQTTAFVVWLLIGAAIFHAVIDGISFADALYFSDVTILTLGYGDITPPSSVGKGLVFPYAVMGIIILGLVVGSIHDFARELQYDNVVRKHVERKRQATIEHSISLDPGAEDPHLKFKSKRPPRPGGRRAINALALVGRPKLLVMREEKDRFNAMRAIQYETVLFRRWYNLILSLIMFGIVWTCGAVVFWRLEQITYFQALYFGFCSLLTIGYGDITPTTNAARPFFIVWSLLSVPTMTVLISEMSDTIVVAFKHATSVFADWTVLPQSGKYRDFLRKFPILYTTLQHREENRRVNEGFHVGLENEERGTRAEHQHSLDHPPTRSLEELASEPDTASGTGSGSGSTLHFAQQLAYAIQRTTRDVVEGERKRYTYEEWVEFTRLIRFTDPSPDDVEIQEDEYGILNWDWIGKTSPMLATETEPEWVLNRLCESLIRYVDIQARQAGTTREEDEPTLKKQREIKFEDDQ</sequence>
<proteinExistence type="inferred from homology"/>
<dbReference type="OrthoDB" id="297496at2759"/>
<dbReference type="VEuPathDB" id="FungiDB:An09g04840"/>
<evidence type="ECO:0000256" key="10">
    <source>
        <dbReference type="SAM" id="MobiDB-lite"/>
    </source>
</evidence>
<organism evidence="14 15">
    <name type="scientific">Aspergillus niger</name>
    <dbReference type="NCBI Taxonomy" id="5061"/>
    <lineage>
        <taxon>Eukaryota</taxon>
        <taxon>Fungi</taxon>
        <taxon>Dikarya</taxon>
        <taxon>Ascomycota</taxon>
        <taxon>Pezizomycotina</taxon>
        <taxon>Eurotiomycetes</taxon>
        <taxon>Eurotiomycetidae</taxon>
        <taxon>Eurotiales</taxon>
        <taxon>Aspergillaceae</taxon>
        <taxon>Aspergillus</taxon>
        <taxon>Aspergillus subgen. Circumdati</taxon>
    </lineage>
</organism>
<dbReference type="InterPro" id="IPR003280">
    <property type="entry name" value="2pore_dom_K_chnl"/>
</dbReference>
<comment type="similarity">
    <text evidence="8">Belongs to the SAT4 family.</text>
</comment>
<evidence type="ECO:0000256" key="4">
    <source>
        <dbReference type="ARBA" id="ARBA00022989"/>
    </source>
</evidence>
<feature type="transmembrane region" description="Helical" evidence="11">
    <location>
        <begin position="63"/>
        <end position="83"/>
    </location>
</feature>
<dbReference type="Proteomes" id="UP000068243">
    <property type="component" value="Unassembled WGS sequence"/>
</dbReference>
<evidence type="ECO:0000256" key="1">
    <source>
        <dbReference type="ARBA" id="ARBA00004141"/>
    </source>
</evidence>
<keyword evidence="4 11" id="KW-1133">Transmembrane helix</keyword>
<feature type="transmembrane region" description="Helical" evidence="11">
    <location>
        <begin position="441"/>
        <end position="462"/>
    </location>
</feature>
<dbReference type="PANTHER" id="PTHR33048">
    <property type="entry name" value="PTH11-LIKE INTEGRAL MEMBRANE PROTEIN (AFU_ORTHOLOGUE AFUA_5G11245)"/>
    <property type="match status" value="1"/>
</dbReference>
<feature type="transmembrane region" description="Helical" evidence="11">
    <location>
        <begin position="778"/>
        <end position="795"/>
    </location>
</feature>
<protein>
    <submittedName>
        <fullName evidence="14">Ion channel</fullName>
    </submittedName>
</protein>
<keyword evidence="7 9" id="KW-0407">Ion channel</keyword>
<dbReference type="PRINTS" id="PR01333">
    <property type="entry name" value="2POREKCHANEL"/>
</dbReference>
<comment type="caution">
    <text evidence="14">The sequence shown here is derived from an EMBL/GenBank/DDBJ whole genome shotgun (WGS) entry which is preliminary data.</text>
</comment>
<feature type="transmembrane region" description="Helical" evidence="11">
    <location>
        <begin position="552"/>
        <end position="574"/>
    </location>
</feature>
<dbReference type="InterPro" id="IPR049326">
    <property type="entry name" value="Rhodopsin_dom_fungi"/>
</dbReference>
<dbReference type="InterPro" id="IPR013099">
    <property type="entry name" value="K_chnl_dom"/>
</dbReference>
<evidence type="ECO:0000256" key="7">
    <source>
        <dbReference type="ARBA" id="ARBA00023303"/>
    </source>
</evidence>
<feature type="domain" description="Potassium channel" evidence="12">
    <location>
        <begin position="730"/>
        <end position="801"/>
    </location>
</feature>
<keyword evidence="3 9" id="KW-0812">Transmembrane</keyword>
<dbReference type="PaxDb" id="5061-CADANGAP00007876"/>
<dbReference type="GO" id="GO:0005267">
    <property type="term" value="F:potassium channel activity"/>
    <property type="evidence" value="ECO:0007669"/>
    <property type="project" value="InterPro"/>
</dbReference>
<evidence type="ECO:0000313" key="15">
    <source>
        <dbReference type="Proteomes" id="UP000068243"/>
    </source>
</evidence>
<evidence type="ECO:0000256" key="11">
    <source>
        <dbReference type="SAM" id="Phobius"/>
    </source>
</evidence>
<dbReference type="FunFam" id="1.10.287.70:FF:000182">
    <property type="entry name" value="Outward-rectifier potassium channel TOK1"/>
    <property type="match status" value="1"/>
</dbReference>
<feature type="compositionally biased region" description="Basic residues" evidence="10">
    <location>
        <begin position="668"/>
        <end position="677"/>
    </location>
</feature>
<feature type="transmembrane region" description="Helical" evidence="11">
    <location>
        <begin position="385"/>
        <end position="413"/>
    </location>
</feature>
<keyword evidence="2 9" id="KW-0813">Transport</keyword>
<feature type="region of interest" description="Disordered" evidence="10">
    <location>
        <begin position="997"/>
        <end position="1019"/>
    </location>
</feature>
<feature type="domain" description="Rhodopsin" evidence="13">
    <location>
        <begin position="43"/>
        <end position="281"/>
    </location>
</feature>
<feature type="transmembrane region" description="Helical" evidence="11">
    <location>
        <begin position="509"/>
        <end position="532"/>
    </location>
</feature>
<feature type="domain" description="Potassium channel" evidence="12">
    <location>
        <begin position="559"/>
        <end position="631"/>
    </location>
</feature>
<dbReference type="VEuPathDB" id="FungiDB:ATCC64974_9260"/>
<feature type="region of interest" description="Disordered" evidence="10">
    <location>
        <begin position="859"/>
        <end position="897"/>
    </location>
</feature>
<dbReference type="PANTHER" id="PTHR33048:SF159">
    <property type="entry name" value="MEMBRANE PROTEIN, PUTATIVE (AFU_ORTHOLOGUE AFUA_5G02860)-RELATED"/>
    <property type="match status" value="1"/>
</dbReference>
<evidence type="ECO:0000313" key="14">
    <source>
        <dbReference type="EMBL" id="GAQ43763.1"/>
    </source>
</evidence>
<gene>
    <name evidence="14" type="ORF">ABL_06424</name>
</gene>
<feature type="compositionally biased region" description="Basic and acidic residues" evidence="10">
    <location>
        <begin position="859"/>
        <end position="879"/>
    </location>
</feature>
<dbReference type="VEuPathDB" id="FungiDB:ATCC64974_9250"/>
<evidence type="ECO:0000259" key="12">
    <source>
        <dbReference type="Pfam" id="PF07885"/>
    </source>
</evidence>
<evidence type="ECO:0000256" key="9">
    <source>
        <dbReference type="RuleBase" id="RU003857"/>
    </source>
</evidence>
<dbReference type="VEuPathDB" id="FungiDB:An18g03690"/>
<feature type="compositionally biased region" description="Basic and acidic residues" evidence="10">
    <location>
        <begin position="1005"/>
        <end position="1019"/>
    </location>
</feature>
<feature type="transmembrane region" description="Helical" evidence="11">
    <location>
        <begin position="609"/>
        <end position="631"/>
    </location>
</feature>
<evidence type="ECO:0000256" key="5">
    <source>
        <dbReference type="ARBA" id="ARBA00023065"/>
    </source>
</evidence>
<feature type="transmembrane region" description="Helical" evidence="11">
    <location>
        <begin position="469"/>
        <end position="489"/>
    </location>
</feature>
<evidence type="ECO:0000256" key="2">
    <source>
        <dbReference type="ARBA" id="ARBA00022448"/>
    </source>
</evidence>
<feature type="compositionally biased region" description="Polar residues" evidence="10">
    <location>
        <begin position="288"/>
        <end position="303"/>
    </location>
</feature>